<dbReference type="EMBL" id="CAFBRB010000059">
    <property type="protein sequence ID" value="CAB5074847.1"/>
    <property type="molecule type" value="Genomic_DNA"/>
</dbReference>
<accession>A0A6J7HNQ8</accession>
<dbReference type="SUPFAM" id="SSF46894">
    <property type="entry name" value="C-terminal effector domain of the bipartite response regulators"/>
    <property type="match status" value="1"/>
</dbReference>
<dbReference type="EMBL" id="CAFABI010000042">
    <property type="protein sequence ID" value="CAB4825980.1"/>
    <property type="molecule type" value="Genomic_DNA"/>
</dbReference>
<dbReference type="InterPro" id="IPR001789">
    <property type="entry name" value="Sig_transdc_resp-reg_receiver"/>
</dbReference>
<dbReference type="EMBL" id="CAEZYB010000060">
    <property type="protein sequence ID" value="CAB4704706.1"/>
    <property type="molecule type" value="Genomic_DNA"/>
</dbReference>
<reference evidence="10" key="1">
    <citation type="submission" date="2020-05" db="EMBL/GenBank/DDBJ databases">
        <authorList>
            <person name="Chiriac C."/>
            <person name="Salcher M."/>
            <person name="Ghai R."/>
            <person name="Kavagutti S V."/>
        </authorList>
    </citation>
    <scope>NUCLEOTIDE SEQUENCE</scope>
</reference>
<sequence length="207" mass="22206">MSNSEITIVLIDDHDVVRRGLRTALEDFGYSIVGEAASKKEAFAQIAHKKPDVIVVDISLPDGNGLEIVSWAREISQTIGIVVLTLHDDDDHLLAALQAGASAFILKTAPLHEVVSAVSHSFAAPMSFSSHNLQGALSRKKDGFGLTARELQVLSLIPSGKTSTEIGLELFITEATVKTHLASIYRKLAVANRIEAVGVAMKNKLVD</sequence>
<dbReference type="GO" id="GO:0006355">
    <property type="term" value="P:regulation of DNA-templated transcription"/>
    <property type="evidence" value="ECO:0007669"/>
    <property type="project" value="InterPro"/>
</dbReference>
<dbReference type="SMART" id="SM00421">
    <property type="entry name" value="HTH_LUXR"/>
    <property type="match status" value="1"/>
</dbReference>
<dbReference type="Gene3D" id="3.40.50.2300">
    <property type="match status" value="1"/>
</dbReference>
<dbReference type="PROSITE" id="PS00622">
    <property type="entry name" value="HTH_LUXR_1"/>
    <property type="match status" value="1"/>
</dbReference>
<gene>
    <name evidence="5" type="ORF">UFOPK2254_00748</name>
    <name evidence="6" type="ORF">UFOPK2646_00649</name>
    <name evidence="7" type="ORF">UFOPK2907_00208</name>
    <name evidence="8" type="ORF">UFOPK3197_00517</name>
    <name evidence="9" type="ORF">UFOPK3241_00090</name>
    <name evidence="10" type="ORF">UFOPK3707_00243</name>
    <name evidence="11" type="ORF">UFOPK3937_00095</name>
    <name evidence="12" type="ORF">UFOPK4265_00223</name>
    <name evidence="13" type="ORF">UFOPK4401_00663</name>
</gene>
<proteinExistence type="predicted"/>
<evidence type="ECO:0000313" key="8">
    <source>
        <dbReference type="EMBL" id="CAB4825980.1"/>
    </source>
</evidence>
<evidence type="ECO:0000259" key="3">
    <source>
        <dbReference type="PROSITE" id="PS50043"/>
    </source>
</evidence>
<protein>
    <submittedName>
        <fullName evidence="10">Unannotated protein</fullName>
    </submittedName>
</protein>
<dbReference type="PANTHER" id="PTHR43214">
    <property type="entry name" value="TWO-COMPONENT RESPONSE REGULATOR"/>
    <property type="match status" value="1"/>
</dbReference>
<dbReference type="InterPro" id="IPR016032">
    <property type="entry name" value="Sig_transdc_resp-reg_C-effctor"/>
</dbReference>
<dbReference type="GO" id="GO:0003677">
    <property type="term" value="F:DNA binding"/>
    <property type="evidence" value="ECO:0007669"/>
    <property type="project" value="UniProtKB-KW"/>
</dbReference>
<keyword evidence="1" id="KW-0597">Phosphoprotein</keyword>
<evidence type="ECO:0000256" key="1">
    <source>
        <dbReference type="ARBA" id="ARBA00022553"/>
    </source>
</evidence>
<dbReference type="InterPro" id="IPR011006">
    <property type="entry name" value="CheY-like_superfamily"/>
</dbReference>
<evidence type="ECO:0000259" key="4">
    <source>
        <dbReference type="PROSITE" id="PS50110"/>
    </source>
</evidence>
<dbReference type="EMBL" id="CAFBMY010000022">
    <property type="protein sequence ID" value="CAB4918873.1"/>
    <property type="molecule type" value="Genomic_DNA"/>
</dbReference>
<evidence type="ECO:0000313" key="5">
    <source>
        <dbReference type="EMBL" id="CAB4660978.1"/>
    </source>
</evidence>
<dbReference type="SUPFAM" id="SSF52172">
    <property type="entry name" value="CheY-like"/>
    <property type="match status" value="1"/>
</dbReference>
<dbReference type="AlphaFoldDB" id="A0A6J7HNQ8"/>
<evidence type="ECO:0000256" key="2">
    <source>
        <dbReference type="ARBA" id="ARBA00023125"/>
    </source>
</evidence>
<dbReference type="PRINTS" id="PR00038">
    <property type="entry name" value="HTHLUXR"/>
</dbReference>
<evidence type="ECO:0000313" key="11">
    <source>
        <dbReference type="EMBL" id="CAB4970889.1"/>
    </source>
</evidence>
<dbReference type="SMART" id="SM00448">
    <property type="entry name" value="REC"/>
    <property type="match status" value="1"/>
</dbReference>
<dbReference type="EMBL" id="CAEZWO010000063">
    <property type="protein sequence ID" value="CAB4660978.1"/>
    <property type="molecule type" value="Genomic_DNA"/>
</dbReference>
<dbReference type="PROSITE" id="PS50043">
    <property type="entry name" value="HTH_LUXR_2"/>
    <property type="match status" value="1"/>
</dbReference>
<dbReference type="EMBL" id="CAFAZX010000002">
    <property type="protein sequence ID" value="CAB4839604.1"/>
    <property type="molecule type" value="Genomic_DNA"/>
</dbReference>
<dbReference type="Pfam" id="PF00196">
    <property type="entry name" value="GerE"/>
    <property type="match status" value="1"/>
</dbReference>
<evidence type="ECO:0000313" key="12">
    <source>
        <dbReference type="EMBL" id="CAB5047042.1"/>
    </source>
</evidence>
<evidence type="ECO:0000313" key="6">
    <source>
        <dbReference type="EMBL" id="CAB4704706.1"/>
    </source>
</evidence>
<dbReference type="PROSITE" id="PS50110">
    <property type="entry name" value="RESPONSE_REGULATORY"/>
    <property type="match status" value="1"/>
</dbReference>
<dbReference type="InterPro" id="IPR039420">
    <property type="entry name" value="WalR-like"/>
</dbReference>
<evidence type="ECO:0000313" key="9">
    <source>
        <dbReference type="EMBL" id="CAB4839604.1"/>
    </source>
</evidence>
<evidence type="ECO:0000313" key="13">
    <source>
        <dbReference type="EMBL" id="CAB5074847.1"/>
    </source>
</evidence>
<dbReference type="EMBL" id="CAFBQK010000016">
    <property type="protein sequence ID" value="CAB5047042.1"/>
    <property type="molecule type" value="Genomic_DNA"/>
</dbReference>
<dbReference type="Pfam" id="PF00072">
    <property type="entry name" value="Response_reg"/>
    <property type="match status" value="1"/>
</dbReference>
<evidence type="ECO:0000313" key="10">
    <source>
        <dbReference type="EMBL" id="CAB4918873.1"/>
    </source>
</evidence>
<dbReference type="CDD" id="cd17535">
    <property type="entry name" value="REC_NarL-like"/>
    <property type="match status" value="1"/>
</dbReference>
<dbReference type="EMBL" id="CAEZZR010000011">
    <property type="protein sequence ID" value="CAB4765611.1"/>
    <property type="molecule type" value="Genomic_DNA"/>
</dbReference>
<dbReference type="InterPro" id="IPR058245">
    <property type="entry name" value="NreC/VraR/RcsB-like_REC"/>
</dbReference>
<feature type="domain" description="HTH luxR-type" evidence="3">
    <location>
        <begin position="139"/>
        <end position="204"/>
    </location>
</feature>
<name>A0A6J7HNQ8_9ZZZZ</name>
<organism evidence="10">
    <name type="scientific">freshwater metagenome</name>
    <dbReference type="NCBI Taxonomy" id="449393"/>
    <lineage>
        <taxon>unclassified sequences</taxon>
        <taxon>metagenomes</taxon>
        <taxon>ecological metagenomes</taxon>
    </lineage>
</organism>
<feature type="domain" description="Response regulatory" evidence="4">
    <location>
        <begin position="7"/>
        <end position="122"/>
    </location>
</feature>
<dbReference type="InterPro" id="IPR000792">
    <property type="entry name" value="Tscrpt_reg_LuxR_C"/>
</dbReference>
<dbReference type="EMBL" id="CAFBOJ010000005">
    <property type="protein sequence ID" value="CAB4970889.1"/>
    <property type="molecule type" value="Genomic_DNA"/>
</dbReference>
<dbReference type="CDD" id="cd06170">
    <property type="entry name" value="LuxR_C_like"/>
    <property type="match status" value="1"/>
</dbReference>
<keyword evidence="2" id="KW-0238">DNA-binding</keyword>
<dbReference type="GO" id="GO:0000160">
    <property type="term" value="P:phosphorelay signal transduction system"/>
    <property type="evidence" value="ECO:0007669"/>
    <property type="project" value="InterPro"/>
</dbReference>
<evidence type="ECO:0000313" key="7">
    <source>
        <dbReference type="EMBL" id="CAB4765611.1"/>
    </source>
</evidence>